<comment type="caution">
    <text evidence="2">The sequence shown here is derived from an EMBL/GenBank/DDBJ whole genome shotgun (WGS) entry which is preliminary data.</text>
</comment>
<reference evidence="2" key="1">
    <citation type="journal article" date="2020" name="New Phytol.">
        <title>Comparative genomics reveals dynamic genome evolution in host specialist ectomycorrhizal fungi.</title>
        <authorList>
            <person name="Lofgren L.A."/>
            <person name="Nguyen N.H."/>
            <person name="Vilgalys R."/>
            <person name="Ruytinx J."/>
            <person name="Liao H.L."/>
            <person name="Branco S."/>
            <person name="Kuo A."/>
            <person name="LaButti K."/>
            <person name="Lipzen A."/>
            <person name="Andreopoulos W."/>
            <person name="Pangilinan J."/>
            <person name="Riley R."/>
            <person name="Hundley H."/>
            <person name="Na H."/>
            <person name="Barry K."/>
            <person name="Grigoriev I.V."/>
            <person name="Stajich J.E."/>
            <person name="Kennedy P.G."/>
        </authorList>
    </citation>
    <scope>NUCLEOTIDE SEQUENCE</scope>
    <source>
        <strain evidence="2">FC203</strain>
    </source>
</reference>
<dbReference type="Pfam" id="PF24764">
    <property type="entry name" value="rva_4"/>
    <property type="match status" value="1"/>
</dbReference>
<dbReference type="PANTHER" id="PTHR46791:SF5">
    <property type="entry name" value="CLR5 DOMAIN-CONTAINING PROTEIN-RELATED"/>
    <property type="match status" value="1"/>
</dbReference>
<dbReference type="RefSeq" id="XP_041218754.1">
    <property type="nucleotide sequence ID" value="XM_041375997.1"/>
</dbReference>
<accession>A0AAD4DUM4</accession>
<dbReference type="GeneID" id="64670295"/>
<dbReference type="Proteomes" id="UP001195769">
    <property type="component" value="Unassembled WGS sequence"/>
</dbReference>
<gene>
    <name evidence="2" type="ORF">F5891DRAFT_963393</name>
</gene>
<protein>
    <recommendedName>
        <fullName evidence="1">Integrase core domain-containing protein</fullName>
    </recommendedName>
</protein>
<organism evidence="2 3">
    <name type="scientific">Suillus fuscotomentosus</name>
    <dbReference type="NCBI Taxonomy" id="1912939"/>
    <lineage>
        <taxon>Eukaryota</taxon>
        <taxon>Fungi</taxon>
        <taxon>Dikarya</taxon>
        <taxon>Basidiomycota</taxon>
        <taxon>Agaricomycotina</taxon>
        <taxon>Agaricomycetes</taxon>
        <taxon>Agaricomycetidae</taxon>
        <taxon>Boletales</taxon>
        <taxon>Suillineae</taxon>
        <taxon>Suillaceae</taxon>
        <taxon>Suillus</taxon>
    </lineage>
</organism>
<keyword evidence="3" id="KW-1185">Reference proteome</keyword>
<feature type="domain" description="Integrase core" evidence="1">
    <location>
        <begin position="82"/>
        <end position="154"/>
    </location>
</feature>
<dbReference type="PANTHER" id="PTHR46791">
    <property type="entry name" value="EXPRESSED PROTEIN"/>
    <property type="match status" value="1"/>
</dbReference>
<dbReference type="EMBL" id="JABBWK010000106">
    <property type="protein sequence ID" value="KAG1893178.1"/>
    <property type="molecule type" value="Genomic_DNA"/>
</dbReference>
<name>A0AAD4DUM4_9AGAM</name>
<evidence type="ECO:0000313" key="3">
    <source>
        <dbReference type="Proteomes" id="UP001195769"/>
    </source>
</evidence>
<proteinExistence type="predicted"/>
<evidence type="ECO:0000259" key="1">
    <source>
        <dbReference type="Pfam" id="PF24764"/>
    </source>
</evidence>
<dbReference type="AlphaFoldDB" id="A0AAD4DUM4"/>
<evidence type="ECO:0000313" key="2">
    <source>
        <dbReference type="EMBL" id="KAG1893178.1"/>
    </source>
</evidence>
<sequence length="167" mass="19820">LSDEELDEITEQVLELFPNFGRRMLNGHFRFLGHHVPRSRILESYARVHGAPTTMFGARRIRRQVYSVPAPNSLYHHDGQHGFSVHNIRIKRLWRNVTQGFGRKWKLFFQLLEVHHDLKPNLDAHIWLLHHVFLDALNEDAIQWAEAWNHHRLCIPGGGQRSPRWEY</sequence>
<feature type="non-terminal residue" evidence="2">
    <location>
        <position position="167"/>
    </location>
</feature>
<dbReference type="InterPro" id="IPR058913">
    <property type="entry name" value="Integrase_dom_put"/>
</dbReference>